<feature type="region of interest" description="Disordered" evidence="1">
    <location>
        <begin position="469"/>
        <end position="521"/>
    </location>
</feature>
<feature type="compositionally biased region" description="Acidic residues" evidence="1">
    <location>
        <begin position="71"/>
        <end position="113"/>
    </location>
</feature>
<dbReference type="SUPFAM" id="SSF50978">
    <property type="entry name" value="WD40 repeat-like"/>
    <property type="match status" value="1"/>
</dbReference>
<feature type="region of interest" description="Disordered" evidence="1">
    <location>
        <begin position="1"/>
        <end position="169"/>
    </location>
</feature>
<dbReference type="Proteomes" id="UP000324585">
    <property type="component" value="Unassembled WGS sequence"/>
</dbReference>
<dbReference type="AlphaFoldDB" id="A0A5J4Z953"/>
<feature type="compositionally biased region" description="Acidic residues" evidence="1">
    <location>
        <begin position="24"/>
        <end position="47"/>
    </location>
</feature>
<feature type="compositionally biased region" description="Low complexity" evidence="1">
    <location>
        <begin position="48"/>
        <end position="70"/>
    </location>
</feature>
<dbReference type="InterPro" id="IPR036322">
    <property type="entry name" value="WD40_repeat_dom_sf"/>
</dbReference>
<gene>
    <name evidence="2" type="ORF">FVE85_7450</name>
</gene>
<evidence type="ECO:0000256" key="1">
    <source>
        <dbReference type="SAM" id="MobiDB-lite"/>
    </source>
</evidence>
<proteinExistence type="predicted"/>
<feature type="compositionally biased region" description="Polar residues" evidence="1">
    <location>
        <begin position="477"/>
        <end position="496"/>
    </location>
</feature>
<comment type="caution">
    <text evidence="2">The sequence shown here is derived from an EMBL/GenBank/DDBJ whole genome shotgun (WGS) entry which is preliminary data.</text>
</comment>
<feature type="compositionally biased region" description="Basic and acidic residues" evidence="1">
    <location>
        <begin position="131"/>
        <end position="168"/>
    </location>
</feature>
<evidence type="ECO:0000313" key="2">
    <source>
        <dbReference type="EMBL" id="KAA8499865.1"/>
    </source>
</evidence>
<accession>A0A5J4Z953</accession>
<feature type="compositionally biased region" description="Basic and acidic residues" evidence="1">
    <location>
        <begin position="400"/>
        <end position="416"/>
    </location>
</feature>
<sequence>MEGDSGMVVGRTEGVPPPPYMAPEDVEDEAAAPDADDADDADEESAEAGDVAEAPEAADEAPAAPAAAADAGEEEEESGEEEGSTEYETDDSSEYETDSEEEEEEDDEEEEAAEEHREERSLAATTPADEVALKEEDEKRARLAAEEAEAKRIANEQEAQRLEKEAEAKGIAAEKAAAEKQRLKGEAAAAKLAAAEARKAQRAEELAKLQRQADEAAAARAIEVFGTIEPDVATDPMAGKPFMDRLPENLKTVVVDLPAIEEGFADAPVLDVVFVTDDLVLSSSMDGRVSLWSLVDNKVVAQFKPYGDEPAVFLHKLPVREKGVLPILTLSGESRVLKTWHLSYNEAKAVEDIPIPDNGKEVAMRIPVQDDETARLAQKSREVRVTGGDASMETDSLDVEPDHELSRGISEPNKDDLDQETPSRKGSVKEMANVFARGMSQDEYDAEPVADETLLSNEDIISSKLSELAKQTEPEVATTTSKSSRSQSVKFATSPSVVEFAEEDEDEDATPDGMGERASSSVKDIAARFGGSSLPPPIERDEHKEKMKIQMAAFGGASASSTPDIRTPRDEVPELEHMIPDVPQVGAGEEEMPRTKSVAERMALFGN</sequence>
<keyword evidence="3" id="KW-1185">Reference proteome</keyword>
<feature type="compositionally biased region" description="Acidic residues" evidence="1">
    <location>
        <begin position="500"/>
        <end position="510"/>
    </location>
</feature>
<evidence type="ECO:0000313" key="3">
    <source>
        <dbReference type="Proteomes" id="UP000324585"/>
    </source>
</evidence>
<protein>
    <submittedName>
        <fullName evidence="2">Uncharacterized protein</fullName>
    </submittedName>
</protein>
<dbReference type="EMBL" id="VRMN01000001">
    <property type="protein sequence ID" value="KAA8499865.1"/>
    <property type="molecule type" value="Genomic_DNA"/>
</dbReference>
<reference evidence="3" key="1">
    <citation type="journal article" date="2019" name="Nat. Commun.">
        <title>Expansion of phycobilisome linker gene families in mesophilic red algae.</title>
        <authorList>
            <person name="Lee J."/>
            <person name="Kim D."/>
            <person name="Bhattacharya D."/>
            <person name="Yoon H.S."/>
        </authorList>
    </citation>
    <scope>NUCLEOTIDE SEQUENCE [LARGE SCALE GENOMIC DNA]</scope>
    <source>
        <strain evidence="3">CCMP 1328</strain>
    </source>
</reference>
<feature type="region of interest" description="Disordered" evidence="1">
    <location>
        <begin position="373"/>
        <end position="427"/>
    </location>
</feature>
<dbReference type="OMA" id="MEGDSGM"/>
<name>A0A5J4Z953_PORPP</name>
<organism evidence="2 3">
    <name type="scientific">Porphyridium purpureum</name>
    <name type="common">Red alga</name>
    <name type="synonym">Porphyridium cruentum</name>
    <dbReference type="NCBI Taxonomy" id="35688"/>
    <lineage>
        <taxon>Eukaryota</taxon>
        <taxon>Rhodophyta</taxon>
        <taxon>Bangiophyceae</taxon>
        <taxon>Porphyridiales</taxon>
        <taxon>Porphyridiaceae</taxon>
        <taxon>Porphyridium</taxon>
    </lineage>
</organism>